<protein>
    <recommendedName>
        <fullName evidence="4">TNFR-Cys domain-containing protein</fullName>
    </recommendedName>
</protein>
<dbReference type="PANTHER" id="PTHR47139">
    <property type="entry name" value="TUMOR NECROSIS FACTOR RECEPTOR SUPERFAMILY MEMBER 9"/>
    <property type="match status" value="1"/>
</dbReference>
<feature type="repeat" description="TNFR-Cys" evidence="1">
    <location>
        <begin position="63"/>
        <end position="104"/>
    </location>
</feature>
<dbReference type="PANTHER" id="PTHR47139:SF3">
    <property type="entry name" value="SI:CH73-361P23.3"/>
    <property type="match status" value="1"/>
</dbReference>
<dbReference type="InterPro" id="IPR001368">
    <property type="entry name" value="TNFR/NGFR_Cys_rich_reg"/>
</dbReference>
<organism evidence="5 6">
    <name type="scientific">Oryzias sinensis</name>
    <name type="common">Chinese medaka</name>
    <dbReference type="NCBI Taxonomy" id="183150"/>
    <lineage>
        <taxon>Eukaryota</taxon>
        <taxon>Metazoa</taxon>
        <taxon>Chordata</taxon>
        <taxon>Craniata</taxon>
        <taxon>Vertebrata</taxon>
        <taxon>Euteleostomi</taxon>
        <taxon>Actinopterygii</taxon>
        <taxon>Neopterygii</taxon>
        <taxon>Teleostei</taxon>
        <taxon>Neoteleostei</taxon>
        <taxon>Acanthomorphata</taxon>
        <taxon>Ovalentaria</taxon>
        <taxon>Atherinomorphae</taxon>
        <taxon>Beloniformes</taxon>
        <taxon>Adrianichthyidae</taxon>
        <taxon>Oryziinae</taxon>
        <taxon>Oryzias</taxon>
    </lineage>
</organism>
<keyword evidence="6" id="KW-1185">Reference proteome</keyword>
<feature type="transmembrane region" description="Helical" evidence="3">
    <location>
        <begin position="242"/>
        <end position="266"/>
    </location>
</feature>
<keyword evidence="3" id="KW-1133">Transmembrane helix</keyword>
<sequence length="304" mass="33831">MPSTANQVKQGHFFLRIFFQIFFFFPLLFHFDVLCVGITKLCSLLYHEGHWVTSEGRKRVCKPCKEGYFQPEKMQSKCNPCLSCETESGSFVQEKCTPIKNTKCLCRDGFSLFASDYSICRCNKGFGLTKRGDQMVCSECPPGYFNPDYDKPCKKMTDCKDAGVKVPGSSTSDAICEEKRELTIVSTSASKKAASVTLVTPRQQQRGTRTPKMRPVITTTTTPLPKEPKGQPPSNTSSENHFGLGLLMIGIAGLLLLSAVTCKLHFTPCWKKKRAPHMEEDSFCKPVKESGDGIDSSLHPNPEP</sequence>
<accession>A0A8C7XNI5</accession>
<evidence type="ECO:0000256" key="1">
    <source>
        <dbReference type="PROSITE-ProRule" id="PRU00206"/>
    </source>
</evidence>
<feature type="compositionally biased region" description="Polar residues" evidence="2">
    <location>
        <begin position="198"/>
        <end position="208"/>
    </location>
</feature>
<dbReference type="GeneTree" id="ENSGT00730000113394"/>
<dbReference type="Proteomes" id="UP000694383">
    <property type="component" value="Unplaced"/>
</dbReference>
<keyword evidence="3" id="KW-0472">Membrane</keyword>
<feature type="region of interest" description="Disordered" evidence="2">
    <location>
        <begin position="195"/>
        <end position="238"/>
    </location>
</feature>
<evidence type="ECO:0000313" key="5">
    <source>
        <dbReference type="Ensembl" id="ENSOSIP00000016134.1"/>
    </source>
</evidence>
<dbReference type="Gene3D" id="2.10.50.10">
    <property type="entry name" value="Tumor Necrosis Factor Receptor, subunit A, domain 2"/>
    <property type="match status" value="2"/>
</dbReference>
<evidence type="ECO:0000259" key="4">
    <source>
        <dbReference type="PROSITE" id="PS50050"/>
    </source>
</evidence>
<feature type="domain" description="TNFR-Cys" evidence="4">
    <location>
        <begin position="63"/>
        <end position="104"/>
    </location>
</feature>
<reference evidence="5" key="1">
    <citation type="submission" date="2025-08" db="UniProtKB">
        <authorList>
            <consortium name="Ensembl"/>
        </authorList>
    </citation>
    <scope>IDENTIFICATION</scope>
</reference>
<evidence type="ECO:0000313" key="6">
    <source>
        <dbReference type="Proteomes" id="UP000694383"/>
    </source>
</evidence>
<feature type="compositionally biased region" description="Low complexity" evidence="2">
    <location>
        <begin position="213"/>
        <end position="224"/>
    </location>
</feature>
<dbReference type="GO" id="GO:0038023">
    <property type="term" value="F:signaling receptor activity"/>
    <property type="evidence" value="ECO:0007669"/>
    <property type="project" value="TreeGrafter"/>
</dbReference>
<keyword evidence="3" id="KW-0812">Transmembrane</keyword>
<evidence type="ECO:0000256" key="2">
    <source>
        <dbReference type="SAM" id="MobiDB-lite"/>
    </source>
</evidence>
<dbReference type="PROSITE" id="PS50050">
    <property type="entry name" value="TNFR_NGFR_2"/>
    <property type="match status" value="1"/>
</dbReference>
<dbReference type="Ensembl" id="ENSOSIT00000017045.1">
    <property type="protein sequence ID" value="ENSOSIP00000016134.1"/>
    <property type="gene ID" value="ENSOSIG00000008908.1"/>
</dbReference>
<feature type="transmembrane region" description="Helical" evidence="3">
    <location>
        <begin position="12"/>
        <end position="31"/>
    </location>
</feature>
<reference evidence="5" key="2">
    <citation type="submission" date="2025-09" db="UniProtKB">
        <authorList>
            <consortium name="Ensembl"/>
        </authorList>
    </citation>
    <scope>IDENTIFICATION</scope>
</reference>
<feature type="region of interest" description="Disordered" evidence="2">
    <location>
        <begin position="283"/>
        <end position="304"/>
    </location>
</feature>
<evidence type="ECO:0000256" key="3">
    <source>
        <dbReference type="SAM" id="Phobius"/>
    </source>
</evidence>
<dbReference type="Pfam" id="PF00020">
    <property type="entry name" value="TNFR_c6"/>
    <property type="match status" value="2"/>
</dbReference>
<dbReference type="SUPFAM" id="SSF57586">
    <property type="entry name" value="TNF receptor-like"/>
    <property type="match status" value="1"/>
</dbReference>
<comment type="caution">
    <text evidence="1">Lacks conserved residue(s) required for the propagation of feature annotation.</text>
</comment>
<dbReference type="AlphaFoldDB" id="A0A8C7XNI5"/>
<dbReference type="SMART" id="SM00208">
    <property type="entry name" value="TNFR"/>
    <property type="match status" value="3"/>
</dbReference>
<proteinExistence type="predicted"/>
<name>A0A8C7XNI5_9TELE</name>
<dbReference type="GO" id="GO:0042127">
    <property type="term" value="P:regulation of cell population proliferation"/>
    <property type="evidence" value="ECO:0007669"/>
    <property type="project" value="TreeGrafter"/>
</dbReference>